<proteinExistence type="inferred from homology"/>
<organism evidence="11 12">
    <name type="scientific">Calycina marina</name>
    <dbReference type="NCBI Taxonomy" id="1763456"/>
    <lineage>
        <taxon>Eukaryota</taxon>
        <taxon>Fungi</taxon>
        <taxon>Dikarya</taxon>
        <taxon>Ascomycota</taxon>
        <taxon>Pezizomycotina</taxon>
        <taxon>Leotiomycetes</taxon>
        <taxon>Helotiales</taxon>
        <taxon>Pezizellaceae</taxon>
        <taxon>Calycina</taxon>
    </lineage>
</organism>
<dbReference type="Proteomes" id="UP000887226">
    <property type="component" value="Unassembled WGS sequence"/>
</dbReference>
<evidence type="ECO:0000256" key="3">
    <source>
        <dbReference type="ARBA" id="ARBA00018504"/>
    </source>
</evidence>
<evidence type="ECO:0000313" key="11">
    <source>
        <dbReference type="EMBL" id="KAG9241706.1"/>
    </source>
</evidence>
<evidence type="ECO:0000313" key="12">
    <source>
        <dbReference type="Proteomes" id="UP000887226"/>
    </source>
</evidence>
<name>A0A9P7YXX7_9HELO</name>
<evidence type="ECO:0000256" key="4">
    <source>
        <dbReference type="ARBA" id="ARBA00022853"/>
    </source>
</evidence>
<dbReference type="PANTHER" id="PTHR13476">
    <property type="entry name" value="CHROMATIN MODIFICATION-RELATED PROTEIN MEAF6"/>
    <property type="match status" value="1"/>
</dbReference>
<evidence type="ECO:0000256" key="6">
    <source>
        <dbReference type="ARBA" id="ARBA00023054"/>
    </source>
</evidence>
<keyword evidence="12" id="KW-1185">Reference proteome</keyword>
<dbReference type="AlphaFoldDB" id="A0A9P7YXX7"/>
<keyword evidence="5 9" id="KW-0805">Transcription regulation</keyword>
<reference evidence="11" key="1">
    <citation type="journal article" date="2021" name="IMA Fungus">
        <title>Genomic characterization of three marine fungi, including Emericellopsis atlantica sp. nov. with signatures of a generalist lifestyle and marine biomass degradation.</title>
        <authorList>
            <person name="Hagestad O.C."/>
            <person name="Hou L."/>
            <person name="Andersen J.H."/>
            <person name="Hansen E.H."/>
            <person name="Altermark B."/>
            <person name="Li C."/>
            <person name="Kuhnert E."/>
            <person name="Cox R.J."/>
            <person name="Crous P.W."/>
            <person name="Spatafora J.W."/>
            <person name="Lail K."/>
            <person name="Amirebrahimi M."/>
            <person name="Lipzen A."/>
            <person name="Pangilinan J."/>
            <person name="Andreopoulos W."/>
            <person name="Hayes R.D."/>
            <person name="Ng V."/>
            <person name="Grigoriev I.V."/>
            <person name="Jackson S.A."/>
            <person name="Sutton T.D.S."/>
            <person name="Dobson A.D.W."/>
            <person name="Rama T."/>
        </authorList>
    </citation>
    <scope>NUCLEOTIDE SEQUENCE</scope>
    <source>
        <strain evidence="11">TRa3180A</strain>
    </source>
</reference>
<accession>A0A9P7YXX7</accession>
<dbReference type="EMBL" id="MU254168">
    <property type="protein sequence ID" value="KAG9241706.1"/>
    <property type="molecule type" value="Genomic_DNA"/>
</dbReference>
<keyword evidence="7 9" id="KW-0804">Transcription</keyword>
<comment type="similarity">
    <text evidence="2 9">Belongs to the EAF6 family.</text>
</comment>
<dbReference type="GO" id="GO:0005634">
    <property type="term" value="C:nucleus"/>
    <property type="evidence" value="ECO:0007669"/>
    <property type="project" value="UniProtKB-SubCell"/>
</dbReference>
<evidence type="ECO:0000256" key="5">
    <source>
        <dbReference type="ARBA" id="ARBA00023015"/>
    </source>
</evidence>
<sequence length="183" mass="19255">MAENTAAPAADQPGVAFYEKQRRELAAALRQRDVLLAKIAANDDRIYDKETAYLDDTPNGNIMMGFDNYTKGTGAGGALRRRGGVDQYRVFSNSSVSFKQNAESPVHSAQGTPAHTAQTPIATNHIKGESGSGNATPTSTTSGNRMAAAAGSKRSKKTAGEDSGTDTKESKKARTGSTAVTRK</sequence>
<protein>
    <recommendedName>
        <fullName evidence="3 9">Chromatin modification-related protein EAF6</fullName>
    </recommendedName>
</protein>
<dbReference type="GO" id="GO:0006325">
    <property type="term" value="P:chromatin organization"/>
    <property type="evidence" value="ECO:0007669"/>
    <property type="project" value="UniProtKB-KW"/>
</dbReference>
<dbReference type="InterPro" id="IPR015418">
    <property type="entry name" value="Eaf6"/>
</dbReference>
<dbReference type="GO" id="GO:0006281">
    <property type="term" value="P:DNA repair"/>
    <property type="evidence" value="ECO:0007669"/>
    <property type="project" value="UniProtKB-UniRule"/>
</dbReference>
<keyword evidence="6" id="KW-0175">Coiled coil</keyword>
<evidence type="ECO:0000256" key="9">
    <source>
        <dbReference type="RuleBase" id="RU368022"/>
    </source>
</evidence>
<comment type="subunit">
    <text evidence="9">Component of the NuA4 histone acetyltransferase complex.</text>
</comment>
<dbReference type="Pfam" id="PF09340">
    <property type="entry name" value="NuA4"/>
    <property type="match status" value="1"/>
</dbReference>
<evidence type="ECO:0000256" key="8">
    <source>
        <dbReference type="ARBA" id="ARBA00023242"/>
    </source>
</evidence>
<evidence type="ECO:0000256" key="7">
    <source>
        <dbReference type="ARBA" id="ARBA00023163"/>
    </source>
</evidence>
<feature type="region of interest" description="Disordered" evidence="10">
    <location>
        <begin position="124"/>
        <end position="183"/>
    </location>
</feature>
<evidence type="ECO:0000256" key="2">
    <source>
        <dbReference type="ARBA" id="ARBA00010916"/>
    </source>
</evidence>
<keyword evidence="9" id="KW-0227">DNA damage</keyword>
<dbReference type="OrthoDB" id="440324at2759"/>
<comment type="subcellular location">
    <subcellularLocation>
        <location evidence="1 9">Nucleus</location>
    </subcellularLocation>
</comment>
<keyword evidence="4 9" id="KW-0156">Chromatin regulator</keyword>
<keyword evidence="8 9" id="KW-0539">Nucleus</keyword>
<dbReference type="GO" id="GO:0035267">
    <property type="term" value="C:NuA4 histone acetyltransferase complex"/>
    <property type="evidence" value="ECO:0007669"/>
    <property type="project" value="UniProtKB-UniRule"/>
</dbReference>
<comment type="function">
    <text evidence="9">Component of the NuA4 histone acetyltransferase complex which is involved in transcriptional activation of selected genes principally by acetylation of nucleosomal histone H4 and H2A. The NuA4 complex is also involved in DNA repair.</text>
</comment>
<evidence type="ECO:0000256" key="10">
    <source>
        <dbReference type="SAM" id="MobiDB-lite"/>
    </source>
</evidence>
<keyword evidence="9" id="KW-0234">DNA repair</keyword>
<feature type="compositionally biased region" description="Polar residues" evidence="10">
    <location>
        <begin position="132"/>
        <end position="144"/>
    </location>
</feature>
<feature type="region of interest" description="Disordered" evidence="10">
    <location>
        <begin position="97"/>
        <end position="116"/>
    </location>
</feature>
<evidence type="ECO:0000256" key="1">
    <source>
        <dbReference type="ARBA" id="ARBA00004123"/>
    </source>
</evidence>
<comment type="caution">
    <text evidence="11">The sequence shown here is derived from an EMBL/GenBank/DDBJ whole genome shotgun (WGS) entry which is preliminary data.</text>
</comment>
<gene>
    <name evidence="11" type="ORF">BJ878DRAFT_427545</name>
</gene>